<dbReference type="SUPFAM" id="SSF47616">
    <property type="entry name" value="GST C-terminal domain-like"/>
    <property type="match status" value="1"/>
</dbReference>
<evidence type="ECO:0000313" key="3">
    <source>
        <dbReference type="EMBL" id="KDQ18148.1"/>
    </source>
</evidence>
<dbReference type="PANTHER" id="PTHR44051:SF8">
    <property type="entry name" value="GLUTATHIONE S-TRANSFERASE GSTA"/>
    <property type="match status" value="1"/>
</dbReference>
<dbReference type="AlphaFoldDB" id="A0A067MQY2"/>
<dbReference type="InterPro" id="IPR036282">
    <property type="entry name" value="Glutathione-S-Trfase_C_sf"/>
</dbReference>
<dbReference type="Gene3D" id="3.40.30.10">
    <property type="entry name" value="Glutaredoxin"/>
    <property type="match status" value="1"/>
</dbReference>
<comment type="similarity">
    <text evidence="1">Belongs to the GST superfamily.</text>
</comment>
<dbReference type="STRING" id="930990.A0A067MQY2"/>
<accession>A0A067MQY2</accession>
<gene>
    <name evidence="3" type="ORF">BOTBODRAFT_52943</name>
</gene>
<reference evidence="4" key="1">
    <citation type="journal article" date="2014" name="Proc. Natl. Acad. Sci. U.S.A.">
        <title>Extensive sampling of basidiomycete genomes demonstrates inadequacy of the white-rot/brown-rot paradigm for wood decay fungi.</title>
        <authorList>
            <person name="Riley R."/>
            <person name="Salamov A.A."/>
            <person name="Brown D.W."/>
            <person name="Nagy L.G."/>
            <person name="Floudas D."/>
            <person name="Held B.W."/>
            <person name="Levasseur A."/>
            <person name="Lombard V."/>
            <person name="Morin E."/>
            <person name="Otillar R."/>
            <person name="Lindquist E.A."/>
            <person name="Sun H."/>
            <person name="LaButti K.M."/>
            <person name="Schmutz J."/>
            <person name="Jabbour D."/>
            <person name="Luo H."/>
            <person name="Baker S.E."/>
            <person name="Pisabarro A.G."/>
            <person name="Walton J.D."/>
            <person name="Blanchette R.A."/>
            <person name="Henrissat B."/>
            <person name="Martin F."/>
            <person name="Cullen D."/>
            <person name="Hibbett D.S."/>
            <person name="Grigoriev I.V."/>
        </authorList>
    </citation>
    <scope>NUCLEOTIDE SEQUENCE [LARGE SCALE GENOMIC DNA]</scope>
    <source>
        <strain evidence="4">FD-172 SS1</strain>
    </source>
</reference>
<name>A0A067MQY2_BOTB1</name>
<dbReference type="EMBL" id="KL198022">
    <property type="protein sequence ID" value="KDQ18148.1"/>
    <property type="molecule type" value="Genomic_DNA"/>
</dbReference>
<protein>
    <recommendedName>
        <fullName evidence="2">GST N-terminal domain-containing protein</fullName>
    </recommendedName>
</protein>
<dbReference type="HOGENOM" id="CLU_070658_0_0_1"/>
<dbReference type="Proteomes" id="UP000027195">
    <property type="component" value="Unassembled WGS sequence"/>
</dbReference>
<dbReference type="Gene3D" id="1.20.1050.10">
    <property type="match status" value="1"/>
</dbReference>
<proteinExistence type="inferred from homology"/>
<dbReference type="InterPro" id="IPR036249">
    <property type="entry name" value="Thioredoxin-like_sf"/>
</dbReference>
<evidence type="ECO:0000259" key="2">
    <source>
        <dbReference type="PROSITE" id="PS50404"/>
    </source>
</evidence>
<feature type="domain" description="GST N-terminal" evidence="2">
    <location>
        <begin position="12"/>
        <end position="98"/>
    </location>
</feature>
<dbReference type="SUPFAM" id="SSF52833">
    <property type="entry name" value="Thioredoxin-like"/>
    <property type="match status" value="1"/>
</dbReference>
<dbReference type="InParanoid" id="A0A067MQY2"/>
<organism evidence="3 4">
    <name type="scientific">Botryobasidium botryosum (strain FD-172 SS1)</name>
    <dbReference type="NCBI Taxonomy" id="930990"/>
    <lineage>
        <taxon>Eukaryota</taxon>
        <taxon>Fungi</taxon>
        <taxon>Dikarya</taxon>
        <taxon>Basidiomycota</taxon>
        <taxon>Agaricomycotina</taxon>
        <taxon>Agaricomycetes</taxon>
        <taxon>Cantharellales</taxon>
        <taxon>Botryobasidiaceae</taxon>
        <taxon>Botryobasidium</taxon>
    </lineage>
</organism>
<sequence length="276" mass="32094">MLVTPSEIPTPFTLYIFDKNYSSWSMRIYSLFAKFRIPVNVICYEMDRGGPLFDEWKQSEMFNISTTVPVLKDEEVGITVNESLALAEYIAERFPQKHLWPENVKLRALARSLASEMHAGFKYLRYNLGFNYRAIYTPAPKVASSPECVVEVRRLLELWTKARTLTKEVLADGGDEGYLFGRYSVPDSFFWPPLCRFRTYRVDYEKIAQDASIEETGRPGKYDLALQWIKHMWNDDTLKKLGKEMIDAPQCVGQFDNLYREEGCVMGKLVEHFSRL</sequence>
<evidence type="ECO:0000256" key="1">
    <source>
        <dbReference type="ARBA" id="ARBA00007409"/>
    </source>
</evidence>
<dbReference type="Pfam" id="PF02798">
    <property type="entry name" value="GST_N"/>
    <property type="match status" value="1"/>
</dbReference>
<dbReference type="OrthoDB" id="202840at2759"/>
<evidence type="ECO:0000313" key="4">
    <source>
        <dbReference type="Proteomes" id="UP000027195"/>
    </source>
</evidence>
<dbReference type="PROSITE" id="PS50404">
    <property type="entry name" value="GST_NTER"/>
    <property type="match status" value="1"/>
</dbReference>
<keyword evidence="4" id="KW-1185">Reference proteome</keyword>
<dbReference type="PANTHER" id="PTHR44051">
    <property type="entry name" value="GLUTATHIONE S-TRANSFERASE-RELATED"/>
    <property type="match status" value="1"/>
</dbReference>
<dbReference type="InterPro" id="IPR004045">
    <property type="entry name" value="Glutathione_S-Trfase_N"/>
</dbReference>